<evidence type="ECO:0000313" key="2">
    <source>
        <dbReference type="EMBL" id="CAG8791966.1"/>
    </source>
</evidence>
<feature type="region of interest" description="Disordered" evidence="1">
    <location>
        <begin position="1"/>
        <end position="38"/>
    </location>
</feature>
<evidence type="ECO:0000256" key="1">
    <source>
        <dbReference type="SAM" id="MobiDB-lite"/>
    </source>
</evidence>
<feature type="non-terminal residue" evidence="2">
    <location>
        <position position="56"/>
    </location>
</feature>
<feature type="compositionally biased region" description="Basic and acidic residues" evidence="1">
    <location>
        <begin position="1"/>
        <end position="11"/>
    </location>
</feature>
<gene>
    <name evidence="2" type="ORF">AMORRO_LOCUS18225</name>
</gene>
<dbReference type="EMBL" id="CAJVPV010062496">
    <property type="protein sequence ID" value="CAG8791966.1"/>
    <property type="molecule type" value="Genomic_DNA"/>
</dbReference>
<feature type="compositionally biased region" description="Polar residues" evidence="1">
    <location>
        <begin position="18"/>
        <end position="33"/>
    </location>
</feature>
<organism evidence="2 3">
    <name type="scientific">Acaulospora morrowiae</name>
    <dbReference type="NCBI Taxonomy" id="94023"/>
    <lineage>
        <taxon>Eukaryota</taxon>
        <taxon>Fungi</taxon>
        <taxon>Fungi incertae sedis</taxon>
        <taxon>Mucoromycota</taxon>
        <taxon>Glomeromycotina</taxon>
        <taxon>Glomeromycetes</taxon>
        <taxon>Diversisporales</taxon>
        <taxon>Acaulosporaceae</taxon>
        <taxon>Acaulospora</taxon>
    </lineage>
</organism>
<accession>A0A9N9JSN2</accession>
<sequence>LNSFEQKELHNRPHNNPKPENNSPTSKPGSKNLRNLYGRLRHKIISKASNSRENHQ</sequence>
<protein>
    <submittedName>
        <fullName evidence="2">2020_t:CDS:1</fullName>
    </submittedName>
</protein>
<name>A0A9N9JSN2_9GLOM</name>
<evidence type="ECO:0000313" key="3">
    <source>
        <dbReference type="Proteomes" id="UP000789342"/>
    </source>
</evidence>
<feature type="non-terminal residue" evidence="2">
    <location>
        <position position="1"/>
    </location>
</feature>
<proteinExistence type="predicted"/>
<keyword evidence="3" id="KW-1185">Reference proteome</keyword>
<dbReference type="AlphaFoldDB" id="A0A9N9JSN2"/>
<reference evidence="2" key="1">
    <citation type="submission" date="2021-06" db="EMBL/GenBank/DDBJ databases">
        <authorList>
            <person name="Kallberg Y."/>
            <person name="Tangrot J."/>
            <person name="Rosling A."/>
        </authorList>
    </citation>
    <scope>NUCLEOTIDE SEQUENCE</scope>
    <source>
        <strain evidence="2">CL551</strain>
    </source>
</reference>
<dbReference type="Proteomes" id="UP000789342">
    <property type="component" value="Unassembled WGS sequence"/>
</dbReference>
<comment type="caution">
    <text evidence="2">The sequence shown here is derived from an EMBL/GenBank/DDBJ whole genome shotgun (WGS) entry which is preliminary data.</text>
</comment>